<reference evidence="2 3" key="1">
    <citation type="submission" date="2019-08" db="EMBL/GenBank/DDBJ databases">
        <authorList>
            <person name="Peeters C."/>
        </authorList>
    </citation>
    <scope>NUCLEOTIDE SEQUENCE [LARGE SCALE GENOMIC DNA]</scope>
    <source>
        <strain evidence="2 3">LMG 30175</strain>
    </source>
</reference>
<gene>
    <name evidence="2" type="ORF">PTE30175_02545</name>
</gene>
<dbReference type="InterPro" id="IPR025319">
    <property type="entry name" value="DUF4224"/>
</dbReference>
<dbReference type="RefSeq" id="WP_150697399.1">
    <property type="nucleotide sequence ID" value="NZ_CABPRZ010000009.1"/>
</dbReference>
<keyword evidence="3" id="KW-1185">Reference proteome</keyword>
<sequence length="73" mass="8380">MSQTFLTQDEVRELTGRTKFKSQDHVLSVLGIEHKVRPDGSMIVLRAHVEQLLGCGTSKRPRSHEYEIDRSLM</sequence>
<dbReference type="AlphaFoldDB" id="A0A5E4VGH4"/>
<dbReference type="Pfam" id="PF13986">
    <property type="entry name" value="DUF4224"/>
    <property type="match status" value="1"/>
</dbReference>
<dbReference type="OrthoDB" id="8759646at2"/>
<proteinExistence type="predicted"/>
<dbReference type="Proteomes" id="UP000414233">
    <property type="component" value="Unassembled WGS sequence"/>
</dbReference>
<evidence type="ECO:0000259" key="1">
    <source>
        <dbReference type="Pfam" id="PF13986"/>
    </source>
</evidence>
<dbReference type="EMBL" id="CABPRZ010000009">
    <property type="protein sequence ID" value="VVE10664.1"/>
    <property type="molecule type" value="Genomic_DNA"/>
</dbReference>
<evidence type="ECO:0000313" key="2">
    <source>
        <dbReference type="EMBL" id="VVE10664.1"/>
    </source>
</evidence>
<evidence type="ECO:0000313" key="3">
    <source>
        <dbReference type="Proteomes" id="UP000414233"/>
    </source>
</evidence>
<protein>
    <recommendedName>
        <fullName evidence="1">DUF4224 domain-containing protein</fullName>
    </recommendedName>
</protein>
<feature type="domain" description="DUF4224" evidence="1">
    <location>
        <begin position="5"/>
        <end position="49"/>
    </location>
</feature>
<organism evidence="2 3">
    <name type="scientific">Pandoraea terrae</name>
    <dbReference type="NCBI Taxonomy" id="1537710"/>
    <lineage>
        <taxon>Bacteria</taxon>
        <taxon>Pseudomonadati</taxon>
        <taxon>Pseudomonadota</taxon>
        <taxon>Betaproteobacteria</taxon>
        <taxon>Burkholderiales</taxon>
        <taxon>Burkholderiaceae</taxon>
        <taxon>Pandoraea</taxon>
    </lineage>
</organism>
<accession>A0A5E4VGH4</accession>
<name>A0A5E4VGH4_9BURK</name>